<dbReference type="InterPro" id="IPR036766">
    <property type="entry name" value="Fe_traffick_prot_YggX_sf"/>
</dbReference>
<evidence type="ECO:0000256" key="1">
    <source>
        <dbReference type="ARBA" id="ARBA00023004"/>
    </source>
</evidence>
<dbReference type="OrthoDB" id="9804318at2"/>
<dbReference type="Pfam" id="PF04362">
    <property type="entry name" value="Iron_traffic"/>
    <property type="match status" value="1"/>
</dbReference>
<proteinExistence type="inferred from homology"/>
<dbReference type="FunFam" id="1.10.3880.10:FF:000001">
    <property type="entry name" value="Probable Fe(2+)-trafficking protein"/>
    <property type="match status" value="1"/>
</dbReference>
<dbReference type="PATRIC" id="fig|66969.6.peg.1151"/>
<comment type="caution">
    <text evidence="6">The sequence shown here is derived from an EMBL/GenBank/DDBJ whole genome shotgun (WGS) entry which is preliminary data.</text>
</comment>
<dbReference type="PIRSF" id="PIRSF029827">
    <property type="entry name" value="Fe_traffic_YggX"/>
    <property type="match status" value="1"/>
</dbReference>
<keyword evidence="1 5" id="KW-0408">Iron</keyword>
<dbReference type="PANTHER" id="PTHR36965">
    <property type="entry name" value="FE(2+)-TRAFFICKING PROTEIN-RELATED"/>
    <property type="match status" value="1"/>
</dbReference>
<evidence type="ECO:0000256" key="5">
    <source>
        <dbReference type="HAMAP-Rule" id="MF_00686"/>
    </source>
</evidence>
<dbReference type="GO" id="GO:0005829">
    <property type="term" value="C:cytosol"/>
    <property type="evidence" value="ECO:0007669"/>
    <property type="project" value="TreeGrafter"/>
</dbReference>
<organism evidence="6 7">
    <name type="scientific">Legionella waltersii</name>
    <dbReference type="NCBI Taxonomy" id="66969"/>
    <lineage>
        <taxon>Bacteria</taxon>
        <taxon>Pseudomonadati</taxon>
        <taxon>Pseudomonadota</taxon>
        <taxon>Gammaproteobacteria</taxon>
        <taxon>Legionellales</taxon>
        <taxon>Legionellaceae</taxon>
        <taxon>Legionella</taxon>
    </lineage>
</organism>
<dbReference type="HAMAP" id="MF_00686">
    <property type="entry name" value="Fe_traffic_YggX"/>
    <property type="match status" value="1"/>
</dbReference>
<evidence type="ECO:0000313" key="7">
    <source>
        <dbReference type="Proteomes" id="UP000054729"/>
    </source>
</evidence>
<comment type="similarity">
    <text evidence="3 5">Belongs to the Fe(2+)-trafficking protein family.</text>
</comment>
<dbReference type="InterPro" id="IPR007457">
    <property type="entry name" value="Fe_traffick_prot_YggX"/>
</dbReference>
<dbReference type="GO" id="GO:0005506">
    <property type="term" value="F:iron ion binding"/>
    <property type="evidence" value="ECO:0007669"/>
    <property type="project" value="UniProtKB-UniRule"/>
</dbReference>
<evidence type="ECO:0000256" key="2">
    <source>
        <dbReference type="ARBA" id="ARBA00053793"/>
    </source>
</evidence>
<dbReference type="SUPFAM" id="SSF111148">
    <property type="entry name" value="YggX-like"/>
    <property type="match status" value="1"/>
</dbReference>
<comment type="function">
    <text evidence="2">Could be a mediator in iron transactions between iron acquisition and iron-requiring processes, such as synthesis and/or repair of Fe-S clusters in biosynthetic enzymes. Necessary to maintain high levels of aconitase under oxidative stress.</text>
</comment>
<dbReference type="AlphaFoldDB" id="A0A0W1AJ19"/>
<dbReference type="PANTHER" id="PTHR36965:SF1">
    <property type="entry name" value="FE(2+)-TRAFFICKING PROTEIN-RELATED"/>
    <property type="match status" value="1"/>
</dbReference>
<evidence type="ECO:0000313" key="6">
    <source>
        <dbReference type="EMBL" id="KTD81340.1"/>
    </source>
</evidence>
<gene>
    <name evidence="6" type="primary">yggX</name>
    <name evidence="6" type="ORF">Lwal_1049</name>
</gene>
<dbReference type="STRING" id="66969.Lwal_1049"/>
<dbReference type="GO" id="GO:0034599">
    <property type="term" value="P:cellular response to oxidative stress"/>
    <property type="evidence" value="ECO:0007669"/>
    <property type="project" value="TreeGrafter"/>
</dbReference>
<dbReference type="EMBL" id="LNZB01000026">
    <property type="protein sequence ID" value="KTD81340.1"/>
    <property type="molecule type" value="Genomic_DNA"/>
</dbReference>
<accession>A0A0W1AJ19</accession>
<name>A0A0W1AJ19_9GAMM</name>
<protein>
    <recommendedName>
        <fullName evidence="4 5">Probable Fe(2+)-trafficking protein</fullName>
    </recommendedName>
</protein>
<dbReference type="Gene3D" id="1.10.3880.10">
    <property type="entry name" value="Fe(II) trafficking protein YggX"/>
    <property type="match status" value="1"/>
</dbReference>
<sequence length="89" mass="10345">MSRKIFCSKLKQEAEGLVKPPFPGALGEKIFNEVSKQAWTMWLSHQTMLINEYRLNLIEAKARDFLKDEMQKYFFGEGSDKPAGFKEIK</sequence>
<dbReference type="NCBIfam" id="NF003817">
    <property type="entry name" value="PRK05408.1"/>
    <property type="match status" value="1"/>
</dbReference>
<keyword evidence="7" id="KW-1185">Reference proteome</keyword>
<dbReference type="RefSeq" id="WP_058479860.1">
    <property type="nucleotide sequence ID" value="NZ_CAAAIQ010000036.1"/>
</dbReference>
<reference evidence="6 7" key="1">
    <citation type="submission" date="2015-11" db="EMBL/GenBank/DDBJ databases">
        <title>Genomic analysis of 38 Legionella species identifies large and diverse effector repertoires.</title>
        <authorList>
            <person name="Burstein D."/>
            <person name="Amaro F."/>
            <person name="Zusman T."/>
            <person name="Lifshitz Z."/>
            <person name="Cohen O."/>
            <person name="Gilbert J.A."/>
            <person name="Pupko T."/>
            <person name="Shuman H.A."/>
            <person name="Segal G."/>
        </authorList>
    </citation>
    <scope>NUCLEOTIDE SEQUENCE [LARGE SCALE GENOMIC DNA]</scope>
    <source>
        <strain evidence="6 7">ATCC 51914</strain>
    </source>
</reference>
<dbReference type="Proteomes" id="UP000054729">
    <property type="component" value="Unassembled WGS sequence"/>
</dbReference>
<evidence type="ECO:0000256" key="4">
    <source>
        <dbReference type="ARBA" id="ARBA00070403"/>
    </source>
</evidence>
<evidence type="ECO:0000256" key="3">
    <source>
        <dbReference type="ARBA" id="ARBA00061679"/>
    </source>
</evidence>